<protein>
    <submittedName>
        <fullName evidence="2 3">Bacteriophage protein</fullName>
    </submittedName>
</protein>
<dbReference type="EMBL" id="UGHF01000001">
    <property type="protein sequence ID" value="STO59177.1"/>
    <property type="molecule type" value="Genomic_DNA"/>
</dbReference>
<keyword evidence="4" id="KW-1185">Reference proteome</keyword>
<evidence type="ECO:0000313" key="2">
    <source>
        <dbReference type="EMBL" id="STO59177.1"/>
    </source>
</evidence>
<dbReference type="Proteomes" id="UP000254329">
    <property type="component" value="Unassembled WGS sequence"/>
</dbReference>
<organism evidence="2 4">
    <name type="scientific">Canicola haemoglobinophilus</name>
    <dbReference type="NCBI Taxonomy" id="733"/>
    <lineage>
        <taxon>Bacteria</taxon>
        <taxon>Pseudomonadati</taxon>
        <taxon>Pseudomonadota</taxon>
        <taxon>Gammaproteobacteria</taxon>
        <taxon>Pasteurellales</taxon>
        <taxon>Pasteurellaceae</taxon>
        <taxon>Canicola</taxon>
    </lineage>
</organism>
<evidence type="ECO:0000313" key="5">
    <source>
        <dbReference type="Proteomes" id="UP000254496"/>
    </source>
</evidence>
<dbReference type="STRING" id="733.B0186_05350"/>
<dbReference type="Proteomes" id="UP000254496">
    <property type="component" value="Unassembled WGS sequence"/>
</dbReference>
<dbReference type="EMBL" id="UGHJ01000001">
    <property type="protein sequence ID" value="STO69523.1"/>
    <property type="molecule type" value="Genomic_DNA"/>
</dbReference>
<gene>
    <name evidence="2" type="ORF">NCTC1659_00418</name>
    <name evidence="3" type="ORF">NCTC8540_02062</name>
</gene>
<evidence type="ECO:0000313" key="3">
    <source>
        <dbReference type="EMBL" id="STO69523.1"/>
    </source>
</evidence>
<dbReference type="RefSeq" id="WP_078218345.1">
    <property type="nucleotide sequence ID" value="NZ_MUXZ01000012.1"/>
</dbReference>
<feature type="coiled-coil region" evidence="1">
    <location>
        <begin position="3"/>
        <end position="34"/>
    </location>
</feature>
<keyword evidence="1" id="KW-0175">Coiled coil</keyword>
<dbReference type="AlphaFoldDB" id="A0A1V4B1M6"/>
<accession>A0A1V4B1M6</accession>
<proteinExistence type="predicted"/>
<reference evidence="4 5" key="1">
    <citation type="submission" date="2018-06" db="EMBL/GenBank/DDBJ databases">
        <authorList>
            <consortium name="Pathogen Informatics"/>
            <person name="Doyle S."/>
        </authorList>
    </citation>
    <scope>NUCLEOTIDE SEQUENCE [LARGE SCALE GENOMIC DNA]</scope>
    <source>
        <strain evidence="2 4">NCTC1659</strain>
        <strain evidence="3 5">NCTC8540</strain>
    </source>
</reference>
<evidence type="ECO:0000313" key="4">
    <source>
        <dbReference type="Proteomes" id="UP000254329"/>
    </source>
</evidence>
<name>A0A1V4B1M6_9PAST</name>
<evidence type="ECO:0000256" key="1">
    <source>
        <dbReference type="SAM" id="Coils"/>
    </source>
</evidence>
<sequence length="150" mass="17439">MDNNEELEKIKQENQRLNKALSESKKENIRIQNNLFIDELMGQGKLFPSQKDDALALLSLATDYDEGGVVYLNEGEKLADKVKALLDKLNIINLSMQTATLETPRKNTKWREEEKLSKDELDRKIQNFMRAYNLTYEQAFNVITREELAK</sequence>